<keyword evidence="2" id="KW-1185">Reference proteome</keyword>
<dbReference type="InterPro" id="IPR012415">
    <property type="entry name" value="Restrct_endonuc_II_Cfr10I"/>
</dbReference>
<dbReference type="Proteomes" id="UP000241566">
    <property type="component" value="Unassembled WGS sequence"/>
</dbReference>
<protein>
    <submittedName>
        <fullName evidence="1">Type II site-specific deoxyribonuclease</fullName>
    </submittedName>
</protein>
<dbReference type="InterPro" id="IPR011335">
    <property type="entry name" value="Restrct_endonuc-II-like"/>
</dbReference>
<evidence type="ECO:0000313" key="1">
    <source>
        <dbReference type="EMBL" id="PSV80980.1"/>
    </source>
</evidence>
<accession>A0ABX5GEQ5</accession>
<dbReference type="Pfam" id="PF07832">
    <property type="entry name" value="Bse634I"/>
    <property type="match status" value="1"/>
</dbReference>
<name>A0ABX5GEQ5_PHOLE</name>
<dbReference type="RefSeq" id="WP_107229664.1">
    <property type="nucleotide sequence ID" value="NZ_CP131601.1"/>
</dbReference>
<comment type="caution">
    <text evidence="1">The sequence shown here is derived from an EMBL/GenBank/DDBJ whole genome shotgun (WGS) entry which is preliminary data.</text>
</comment>
<sequence length="280" mass="32216">MSEILTYINNKPSIKVAESFVHLINSVPLDNWDYKESLECLQNNILNEDRSITSGAFSNVRGTWFEWMVSVDAYNHWVEHNHNLLLLNLPNISRFDSSSLYVAEVYDFVQDLRSKLESGLDIQMITSNPDYVIIDTTRLEQYFERKKITELTKESLEHLDKIYQNIVGKCELDDIVGYFSLKTSLRPDRRLQIAHEGSLTKAIYVHLQTRSWLMEPRGIKYFGGSLAINDADIRALKTVATHSITTVMSKPERAVDEVFSISDREKLSEAIRSMRSCIGV</sequence>
<reference evidence="1 2" key="1">
    <citation type="submission" date="2018-01" db="EMBL/GenBank/DDBJ databases">
        <title>Whole genome sequencing of Histamine producing bacteria.</title>
        <authorList>
            <person name="Butler K."/>
        </authorList>
    </citation>
    <scope>NUCLEOTIDE SEQUENCE [LARGE SCALE GENOMIC DNA]</scope>
    <source>
        <strain evidence="1 2">ATCC 25521</strain>
    </source>
</reference>
<gene>
    <name evidence="1" type="ORF">CTM94_13050</name>
</gene>
<dbReference type="SUPFAM" id="SSF52980">
    <property type="entry name" value="Restriction endonuclease-like"/>
    <property type="match status" value="1"/>
</dbReference>
<evidence type="ECO:0000313" key="2">
    <source>
        <dbReference type="Proteomes" id="UP000241566"/>
    </source>
</evidence>
<dbReference type="EMBL" id="PYOI01000018">
    <property type="protein sequence ID" value="PSV80980.1"/>
    <property type="molecule type" value="Genomic_DNA"/>
</dbReference>
<organism evidence="1 2">
    <name type="scientific">Photobacterium leiognathi</name>
    <dbReference type="NCBI Taxonomy" id="553611"/>
    <lineage>
        <taxon>Bacteria</taxon>
        <taxon>Pseudomonadati</taxon>
        <taxon>Pseudomonadota</taxon>
        <taxon>Gammaproteobacteria</taxon>
        <taxon>Vibrionales</taxon>
        <taxon>Vibrionaceae</taxon>
        <taxon>Photobacterium</taxon>
    </lineage>
</organism>
<dbReference type="Gene3D" id="3.40.91.10">
    <property type="match status" value="1"/>
</dbReference>
<proteinExistence type="predicted"/>
<dbReference type="CDD" id="cd22314">
    <property type="entry name" value="Bse634I-like"/>
    <property type="match status" value="1"/>
</dbReference>